<keyword evidence="2" id="KW-0812">Transmembrane</keyword>
<sequence length="677" mass="75015">MTFQPLEVSGNPNRLRGGNRPDPCFQMETGVFLLAETMNIKRIIAVLMLVAVLASVPGITLAEGEDQQQLRDEREKVGKVGILDTLFGSDNSGQKEYYYLDLAEKEEEGEESFWMKLIPFGGIISAAEKQTVFTALYVTTNWFNNLILRYNEMMTGIMLAVWNFANEFDFVDRVIVHLDTMMQNLTGISGTLFGEGKGLFNAFLGIVAVLTGAYAAFMFLWKRSSLESLGTILQTVTALTLALLLFSNYGTFLMNANKLTTEASGLIMTGSADKLTGNDRTNEEVLRETNRNIKRMFIHRPYLFMQYGTDNEEAIGRERVNELLKMKPGNERQKYVREIEVEKRGNQLMTSAYVLERFVFSWFYTGMNALNSVPIYLMALLLIVLQFWFLGIAMVAPFAFLFAALPGQFGVLRRYMAQLFLPLALKLLVSAGAVFVFFITSLLYAERGFGSVNSYIAVGVVQFIVLMLVFFLRKRIYSIFSEGSRELRMLRAEMALLRKSMLSPVKTGVQTATTAAGAVIGAVATGGAGALAGAATGSKVGKMVTGEGDMSDVASEATRLSRLKLPDKDGKKGKEGQEKGKKEPRQEDLEGIPTVKDLRSKENIDSLVKDSEVPDLPSLEDLKPPEDYEKAIPGRVNDSLPVIDSDGLSTEPGLASLESYLPGNVLRWENKPRGGNR</sequence>
<feature type="region of interest" description="Disordered" evidence="1">
    <location>
        <begin position="551"/>
        <end position="644"/>
    </location>
</feature>
<feature type="transmembrane region" description="Helical" evidence="2">
    <location>
        <begin position="451"/>
        <end position="472"/>
    </location>
</feature>
<keyword evidence="2" id="KW-1133">Transmembrane helix</keyword>
<feature type="transmembrane region" description="Helical" evidence="2">
    <location>
        <begin position="43"/>
        <end position="62"/>
    </location>
</feature>
<keyword evidence="2" id="KW-0472">Membrane</keyword>
<evidence type="ECO:0000256" key="2">
    <source>
        <dbReference type="SAM" id="Phobius"/>
    </source>
</evidence>
<evidence type="ECO:0000256" key="1">
    <source>
        <dbReference type="SAM" id="MobiDB-lite"/>
    </source>
</evidence>
<dbReference type="InterPro" id="IPR058112">
    <property type="entry name" value="CD3337_EF1877-like"/>
</dbReference>
<dbReference type="Proteomes" id="UP000237797">
    <property type="component" value="Unassembled WGS sequence"/>
</dbReference>
<accession>A0A2T0LFR4</accession>
<name>A0A2T0LFR4_9BACL</name>
<feature type="transmembrane region" description="Helical" evidence="2">
    <location>
        <begin position="232"/>
        <end position="252"/>
    </location>
</feature>
<protein>
    <recommendedName>
        <fullName evidence="5">TrbL/VirB6 plasmid conjugal transfer protein</fullName>
    </recommendedName>
</protein>
<reference evidence="3 4" key="1">
    <citation type="submission" date="2018-03" db="EMBL/GenBank/DDBJ databases">
        <title>Genomic Encyclopedia of Archaeal and Bacterial Type Strains, Phase II (KMG-II): from individual species to whole genera.</title>
        <authorList>
            <person name="Goeker M."/>
        </authorList>
    </citation>
    <scope>NUCLEOTIDE SEQUENCE [LARGE SCALE GENOMIC DNA]</scope>
    <source>
        <strain evidence="3 4">DSM 44946</strain>
    </source>
</reference>
<dbReference type="AlphaFoldDB" id="A0A2T0LFR4"/>
<comment type="caution">
    <text evidence="3">The sequence shown here is derived from an EMBL/GenBank/DDBJ whole genome shotgun (WGS) entry which is preliminary data.</text>
</comment>
<evidence type="ECO:0000313" key="3">
    <source>
        <dbReference type="EMBL" id="PRX40918.1"/>
    </source>
</evidence>
<feature type="region of interest" description="Disordered" evidence="1">
    <location>
        <begin position="1"/>
        <end position="21"/>
    </location>
</feature>
<dbReference type="EMBL" id="PVNE01000010">
    <property type="protein sequence ID" value="PRX40918.1"/>
    <property type="molecule type" value="Genomic_DNA"/>
</dbReference>
<feature type="compositionally biased region" description="Basic and acidic residues" evidence="1">
    <location>
        <begin position="596"/>
        <end position="612"/>
    </location>
</feature>
<organism evidence="3 4">
    <name type="scientific">Planifilum fimeticola</name>
    <dbReference type="NCBI Taxonomy" id="201975"/>
    <lineage>
        <taxon>Bacteria</taxon>
        <taxon>Bacillati</taxon>
        <taxon>Bacillota</taxon>
        <taxon>Bacilli</taxon>
        <taxon>Bacillales</taxon>
        <taxon>Thermoactinomycetaceae</taxon>
        <taxon>Planifilum</taxon>
    </lineage>
</organism>
<feature type="transmembrane region" description="Helical" evidence="2">
    <location>
        <begin position="376"/>
        <end position="402"/>
    </location>
</feature>
<feature type="transmembrane region" description="Helical" evidence="2">
    <location>
        <begin position="199"/>
        <end position="220"/>
    </location>
</feature>
<evidence type="ECO:0000313" key="4">
    <source>
        <dbReference type="Proteomes" id="UP000237797"/>
    </source>
</evidence>
<dbReference type="NCBIfam" id="NF046089">
    <property type="entry name" value="CD3337_EF1877"/>
    <property type="match status" value="1"/>
</dbReference>
<keyword evidence="4" id="KW-1185">Reference proteome</keyword>
<feature type="compositionally biased region" description="Basic and acidic residues" evidence="1">
    <location>
        <begin position="620"/>
        <end position="632"/>
    </location>
</feature>
<feature type="compositionally biased region" description="Basic and acidic residues" evidence="1">
    <location>
        <begin position="564"/>
        <end position="588"/>
    </location>
</feature>
<evidence type="ECO:0008006" key="5">
    <source>
        <dbReference type="Google" id="ProtNLM"/>
    </source>
</evidence>
<gene>
    <name evidence="3" type="ORF">CLV97_110110</name>
</gene>
<feature type="transmembrane region" description="Helical" evidence="2">
    <location>
        <begin position="423"/>
        <end position="445"/>
    </location>
</feature>
<proteinExistence type="predicted"/>